<keyword evidence="2" id="KW-0862">Zinc</keyword>
<evidence type="ECO:0008006" key="9">
    <source>
        <dbReference type="Google" id="ProtNLM"/>
    </source>
</evidence>
<gene>
    <name evidence="7" type="ORF">OIDMADRAFT_175037</name>
</gene>
<dbReference type="PANTHER" id="PTHR31313:SF81">
    <property type="entry name" value="TY1 ENHANCER ACTIVATOR"/>
    <property type="match status" value="1"/>
</dbReference>
<evidence type="ECO:0000256" key="1">
    <source>
        <dbReference type="ARBA" id="ARBA00022723"/>
    </source>
</evidence>
<keyword evidence="3" id="KW-0805">Transcription regulation</keyword>
<dbReference type="OrthoDB" id="2162761at2759"/>
<keyword evidence="6" id="KW-0539">Nucleus</keyword>
<evidence type="ECO:0000313" key="8">
    <source>
        <dbReference type="Proteomes" id="UP000054321"/>
    </source>
</evidence>
<evidence type="ECO:0000256" key="6">
    <source>
        <dbReference type="ARBA" id="ARBA00023242"/>
    </source>
</evidence>
<dbReference type="InterPro" id="IPR051615">
    <property type="entry name" value="Transcr_Regulatory_Elem"/>
</dbReference>
<keyword evidence="1" id="KW-0479">Metal-binding</keyword>
<dbReference type="PANTHER" id="PTHR31313">
    <property type="entry name" value="TY1 ENHANCER ACTIVATOR"/>
    <property type="match status" value="1"/>
</dbReference>
<dbReference type="CDD" id="cd12148">
    <property type="entry name" value="fungal_TF_MHR"/>
    <property type="match status" value="1"/>
</dbReference>
<evidence type="ECO:0000256" key="3">
    <source>
        <dbReference type="ARBA" id="ARBA00023015"/>
    </source>
</evidence>
<organism evidence="7 8">
    <name type="scientific">Oidiodendron maius (strain Zn)</name>
    <dbReference type="NCBI Taxonomy" id="913774"/>
    <lineage>
        <taxon>Eukaryota</taxon>
        <taxon>Fungi</taxon>
        <taxon>Dikarya</taxon>
        <taxon>Ascomycota</taxon>
        <taxon>Pezizomycotina</taxon>
        <taxon>Leotiomycetes</taxon>
        <taxon>Leotiomycetes incertae sedis</taxon>
        <taxon>Myxotrichaceae</taxon>
        <taxon>Oidiodendron</taxon>
    </lineage>
</organism>
<evidence type="ECO:0000256" key="2">
    <source>
        <dbReference type="ARBA" id="ARBA00022833"/>
    </source>
</evidence>
<keyword evidence="4" id="KW-0238">DNA-binding</keyword>
<dbReference type="Proteomes" id="UP000054321">
    <property type="component" value="Unassembled WGS sequence"/>
</dbReference>
<keyword evidence="8" id="KW-1185">Reference proteome</keyword>
<evidence type="ECO:0000313" key="7">
    <source>
        <dbReference type="EMBL" id="KIN08169.1"/>
    </source>
</evidence>
<dbReference type="InParanoid" id="A0A0C3DA21"/>
<keyword evidence="5" id="KW-0804">Transcription</keyword>
<dbReference type="GO" id="GO:0003677">
    <property type="term" value="F:DNA binding"/>
    <property type="evidence" value="ECO:0007669"/>
    <property type="project" value="UniProtKB-KW"/>
</dbReference>
<name>A0A0C3DA21_OIDMZ</name>
<evidence type="ECO:0000256" key="4">
    <source>
        <dbReference type="ARBA" id="ARBA00023125"/>
    </source>
</evidence>
<proteinExistence type="predicted"/>
<dbReference type="AlphaFoldDB" id="A0A0C3DA21"/>
<dbReference type="HOGENOM" id="CLU_863561_0_0_1"/>
<dbReference type="GO" id="GO:0046872">
    <property type="term" value="F:metal ion binding"/>
    <property type="evidence" value="ECO:0007669"/>
    <property type="project" value="UniProtKB-KW"/>
</dbReference>
<reference evidence="8" key="2">
    <citation type="submission" date="2015-01" db="EMBL/GenBank/DDBJ databases">
        <title>Evolutionary Origins and Diversification of the Mycorrhizal Mutualists.</title>
        <authorList>
            <consortium name="DOE Joint Genome Institute"/>
            <consortium name="Mycorrhizal Genomics Consortium"/>
            <person name="Kohler A."/>
            <person name="Kuo A."/>
            <person name="Nagy L.G."/>
            <person name="Floudas D."/>
            <person name="Copeland A."/>
            <person name="Barry K.W."/>
            <person name="Cichocki N."/>
            <person name="Veneault-Fourrey C."/>
            <person name="LaButti K."/>
            <person name="Lindquist E.A."/>
            <person name="Lipzen A."/>
            <person name="Lundell T."/>
            <person name="Morin E."/>
            <person name="Murat C."/>
            <person name="Riley R."/>
            <person name="Ohm R."/>
            <person name="Sun H."/>
            <person name="Tunlid A."/>
            <person name="Henrissat B."/>
            <person name="Grigoriev I.V."/>
            <person name="Hibbett D.S."/>
            <person name="Martin F."/>
        </authorList>
    </citation>
    <scope>NUCLEOTIDE SEQUENCE [LARGE SCALE GENOMIC DNA]</scope>
    <source>
        <strain evidence="8">Zn</strain>
    </source>
</reference>
<protein>
    <recommendedName>
        <fullName evidence="9">Transcription factor domain-containing protein</fullName>
    </recommendedName>
</protein>
<accession>A0A0C3DA21</accession>
<sequence length="322" mass="36435">MKSPEPTHGMWESVTSDSATIDHLLHLYFKFVHPVHRLVNKVRFCESYTRYAKSFCSSILVNAMCAMACHLNLRRDGIEADFEELGLKFSDSVRLEIDALDRSVTAIQSFGVMFLVDLFRSNALRAASYLNTTSNILTRVEILETAGFREVLYDTLRGLHNLNVEWAQITFQVPPAINLTFPPGIGSLDELAESKAEFYLFNSDLSSGIPNLVLQQLDRFAAWNDGLLAEIADVAGENGRAYSHVLSLLILYSNSVVQLLRPLLDLEGFPVELVEDTIRNHAQQGLFFFEEHYQLGYTSQYQPTLQMFATLHLIDVVARFFP</sequence>
<dbReference type="EMBL" id="KN832870">
    <property type="protein sequence ID" value="KIN08169.1"/>
    <property type="molecule type" value="Genomic_DNA"/>
</dbReference>
<reference evidence="7 8" key="1">
    <citation type="submission" date="2014-04" db="EMBL/GenBank/DDBJ databases">
        <authorList>
            <consortium name="DOE Joint Genome Institute"/>
            <person name="Kuo A."/>
            <person name="Martino E."/>
            <person name="Perotto S."/>
            <person name="Kohler A."/>
            <person name="Nagy L.G."/>
            <person name="Floudas D."/>
            <person name="Copeland A."/>
            <person name="Barry K.W."/>
            <person name="Cichocki N."/>
            <person name="Veneault-Fourrey C."/>
            <person name="LaButti K."/>
            <person name="Lindquist E.A."/>
            <person name="Lipzen A."/>
            <person name="Lundell T."/>
            <person name="Morin E."/>
            <person name="Murat C."/>
            <person name="Sun H."/>
            <person name="Tunlid A."/>
            <person name="Henrissat B."/>
            <person name="Grigoriev I.V."/>
            <person name="Hibbett D.S."/>
            <person name="Martin F."/>
            <person name="Nordberg H.P."/>
            <person name="Cantor M.N."/>
            <person name="Hua S.X."/>
        </authorList>
    </citation>
    <scope>NUCLEOTIDE SEQUENCE [LARGE SCALE GENOMIC DNA]</scope>
    <source>
        <strain evidence="7 8">Zn</strain>
    </source>
</reference>
<dbReference type="STRING" id="913774.A0A0C3DA21"/>
<evidence type="ECO:0000256" key="5">
    <source>
        <dbReference type="ARBA" id="ARBA00023163"/>
    </source>
</evidence>